<dbReference type="OrthoDB" id="408954at2759"/>
<evidence type="ECO:0000313" key="3">
    <source>
        <dbReference type="EnsemblFungi" id="MAPG_02844T0"/>
    </source>
</evidence>
<sequence>MDILLSLPIASYFLAPSVTSWSTSLNLIFFYMTWATLVLSHSPLRIEVFGTLAVRLLLYVAPSLLFLTFDTLLPSLAESIKVGGTSALPPREDPALLARALALVLETLAMSGYSVVPGIIMGGITRRTAMHYCCSSGGRAGGNYGAWGLLDWVCGTNLGRDVLHDVKDEAEKHHVKERGESAAGKGMDFLQDGIEGVRRSKRTRKTRTVN</sequence>
<reference evidence="3" key="4">
    <citation type="journal article" date="2015" name="G3 (Bethesda)">
        <title>Genome sequences of three phytopathogenic species of the Magnaporthaceae family of fungi.</title>
        <authorList>
            <person name="Okagaki L.H."/>
            <person name="Nunes C.C."/>
            <person name="Sailsbery J."/>
            <person name="Clay B."/>
            <person name="Brown D."/>
            <person name="John T."/>
            <person name="Oh Y."/>
            <person name="Young N."/>
            <person name="Fitzgerald M."/>
            <person name="Haas B.J."/>
            <person name="Zeng Q."/>
            <person name="Young S."/>
            <person name="Adiconis X."/>
            <person name="Fan L."/>
            <person name="Levin J.Z."/>
            <person name="Mitchell T.K."/>
            <person name="Okubara P.A."/>
            <person name="Farman M.L."/>
            <person name="Kohn L.M."/>
            <person name="Birren B."/>
            <person name="Ma L.-J."/>
            <person name="Dean R.A."/>
        </authorList>
    </citation>
    <scope>NUCLEOTIDE SEQUENCE</scope>
    <source>
        <strain evidence="3">ATCC 64411 / 73-15</strain>
    </source>
</reference>
<keyword evidence="1" id="KW-1133">Transmembrane helix</keyword>
<dbReference type="Proteomes" id="UP000011715">
    <property type="component" value="Unassembled WGS sequence"/>
</dbReference>
<dbReference type="AlphaFoldDB" id="A0A0C4DSG5"/>
<name>A0A0C4DSG5_MAGP6</name>
<feature type="transmembrane region" description="Helical" evidence="1">
    <location>
        <begin position="20"/>
        <end position="40"/>
    </location>
</feature>
<keyword evidence="1" id="KW-0812">Transmembrane</keyword>
<keyword evidence="4" id="KW-1185">Reference proteome</keyword>
<dbReference type="EMBL" id="ADBL01000693">
    <property type="status" value="NOT_ANNOTATED_CDS"/>
    <property type="molecule type" value="Genomic_DNA"/>
</dbReference>
<gene>
    <name evidence="2" type="ORF">MAPG_02844</name>
</gene>
<dbReference type="eggNOG" id="ENOG502RYAA">
    <property type="taxonomic scope" value="Eukaryota"/>
</dbReference>
<protein>
    <submittedName>
        <fullName evidence="2 3">Uncharacterized protein</fullName>
    </submittedName>
</protein>
<organism evidence="3 4">
    <name type="scientific">Magnaporthiopsis poae (strain ATCC 64411 / 73-15)</name>
    <name type="common">Kentucky bluegrass fungus</name>
    <name type="synonym">Magnaporthe poae</name>
    <dbReference type="NCBI Taxonomy" id="644358"/>
    <lineage>
        <taxon>Eukaryota</taxon>
        <taxon>Fungi</taxon>
        <taxon>Dikarya</taxon>
        <taxon>Ascomycota</taxon>
        <taxon>Pezizomycotina</taxon>
        <taxon>Sordariomycetes</taxon>
        <taxon>Sordariomycetidae</taxon>
        <taxon>Magnaporthales</taxon>
        <taxon>Magnaporthaceae</taxon>
        <taxon>Magnaporthiopsis</taxon>
    </lineage>
</organism>
<proteinExistence type="predicted"/>
<feature type="transmembrane region" description="Helical" evidence="1">
    <location>
        <begin position="52"/>
        <end position="76"/>
    </location>
</feature>
<reference evidence="4" key="1">
    <citation type="submission" date="2010-05" db="EMBL/GenBank/DDBJ databases">
        <title>The genome sequence of Magnaporthe poae strain ATCC 64411.</title>
        <authorList>
            <person name="Ma L.-J."/>
            <person name="Dead R."/>
            <person name="Young S."/>
            <person name="Zeng Q."/>
            <person name="Koehrsen M."/>
            <person name="Alvarado L."/>
            <person name="Berlin A."/>
            <person name="Chapman S.B."/>
            <person name="Chen Z."/>
            <person name="Freedman E."/>
            <person name="Gellesch M."/>
            <person name="Goldberg J."/>
            <person name="Griggs A."/>
            <person name="Gujja S."/>
            <person name="Heilman E.R."/>
            <person name="Heiman D."/>
            <person name="Hepburn T."/>
            <person name="Howarth C."/>
            <person name="Jen D."/>
            <person name="Larson L."/>
            <person name="Mehta T."/>
            <person name="Neiman D."/>
            <person name="Pearson M."/>
            <person name="Roberts A."/>
            <person name="Saif S."/>
            <person name="Shea T."/>
            <person name="Shenoy N."/>
            <person name="Sisk P."/>
            <person name="Stolte C."/>
            <person name="Sykes S."/>
            <person name="Walk T."/>
            <person name="White J."/>
            <person name="Yandava C."/>
            <person name="Haas B."/>
            <person name="Nusbaum C."/>
            <person name="Birren B."/>
        </authorList>
    </citation>
    <scope>NUCLEOTIDE SEQUENCE [LARGE SCALE GENOMIC DNA]</scope>
    <source>
        <strain evidence="4">ATCC 64411 / 73-15</strain>
    </source>
</reference>
<reference evidence="2" key="3">
    <citation type="submission" date="2011-03" db="EMBL/GenBank/DDBJ databases">
        <title>Annotation of Magnaporthe poae ATCC 64411.</title>
        <authorList>
            <person name="Ma L.-J."/>
            <person name="Dead R."/>
            <person name="Young S.K."/>
            <person name="Zeng Q."/>
            <person name="Gargeya S."/>
            <person name="Fitzgerald M."/>
            <person name="Haas B."/>
            <person name="Abouelleil A."/>
            <person name="Alvarado L."/>
            <person name="Arachchi H.M."/>
            <person name="Berlin A."/>
            <person name="Brown A."/>
            <person name="Chapman S.B."/>
            <person name="Chen Z."/>
            <person name="Dunbar C."/>
            <person name="Freedman E."/>
            <person name="Gearin G."/>
            <person name="Gellesch M."/>
            <person name="Goldberg J."/>
            <person name="Griggs A."/>
            <person name="Gujja S."/>
            <person name="Heiman D."/>
            <person name="Howarth C."/>
            <person name="Larson L."/>
            <person name="Lui A."/>
            <person name="MacDonald P.J.P."/>
            <person name="Mehta T."/>
            <person name="Montmayeur A."/>
            <person name="Murphy C."/>
            <person name="Neiman D."/>
            <person name="Pearson M."/>
            <person name="Priest M."/>
            <person name="Roberts A."/>
            <person name="Saif S."/>
            <person name="Shea T."/>
            <person name="Shenoy N."/>
            <person name="Sisk P."/>
            <person name="Stolte C."/>
            <person name="Sykes S."/>
            <person name="Yandava C."/>
            <person name="Wortman J."/>
            <person name="Nusbaum C."/>
            <person name="Birren B."/>
        </authorList>
    </citation>
    <scope>NUCLEOTIDE SEQUENCE</scope>
    <source>
        <strain evidence="2">ATCC 64411</strain>
    </source>
</reference>
<evidence type="ECO:0000313" key="2">
    <source>
        <dbReference type="EMBL" id="KLU83793.1"/>
    </source>
</evidence>
<feature type="transmembrane region" description="Helical" evidence="1">
    <location>
        <begin position="96"/>
        <end position="120"/>
    </location>
</feature>
<evidence type="ECO:0000256" key="1">
    <source>
        <dbReference type="SAM" id="Phobius"/>
    </source>
</evidence>
<reference evidence="3" key="5">
    <citation type="submission" date="2015-06" db="UniProtKB">
        <authorList>
            <consortium name="EnsemblFungi"/>
        </authorList>
    </citation>
    <scope>IDENTIFICATION</scope>
    <source>
        <strain evidence="3">ATCC 64411</strain>
    </source>
</reference>
<reference evidence="2" key="2">
    <citation type="submission" date="2010-05" db="EMBL/GenBank/DDBJ databases">
        <title>The Genome Sequence of Magnaporthe poae strain ATCC 64411.</title>
        <authorList>
            <consortium name="The Broad Institute Genome Sequencing Platform"/>
            <consortium name="Broad Institute Genome Sequencing Center for Infectious Disease"/>
            <person name="Ma L.-J."/>
            <person name="Dead R."/>
            <person name="Young S."/>
            <person name="Zeng Q."/>
            <person name="Koehrsen M."/>
            <person name="Alvarado L."/>
            <person name="Berlin A."/>
            <person name="Chapman S.B."/>
            <person name="Chen Z."/>
            <person name="Freedman E."/>
            <person name="Gellesch M."/>
            <person name="Goldberg J."/>
            <person name="Griggs A."/>
            <person name="Gujja S."/>
            <person name="Heilman E.R."/>
            <person name="Heiman D."/>
            <person name="Hepburn T."/>
            <person name="Howarth C."/>
            <person name="Jen D."/>
            <person name="Larson L."/>
            <person name="Mehta T."/>
            <person name="Neiman D."/>
            <person name="Pearson M."/>
            <person name="Roberts A."/>
            <person name="Saif S."/>
            <person name="Shea T."/>
            <person name="Shenoy N."/>
            <person name="Sisk P."/>
            <person name="Stolte C."/>
            <person name="Sykes S."/>
            <person name="Walk T."/>
            <person name="White J."/>
            <person name="Yandava C."/>
            <person name="Haas B."/>
            <person name="Nusbaum C."/>
            <person name="Birren B."/>
        </authorList>
    </citation>
    <scope>NUCLEOTIDE SEQUENCE</scope>
    <source>
        <strain evidence="2">ATCC 64411</strain>
    </source>
</reference>
<dbReference type="EMBL" id="ADBL01000694">
    <property type="status" value="NOT_ANNOTATED_CDS"/>
    <property type="molecule type" value="Genomic_DNA"/>
</dbReference>
<evidence type="ECO:0000313" key="4">
    <source>
        <dbReference type="Proteomes" id="UP000011715"/>
    </source>
</evidence>
<dbReference type="STRING" id="644358.A0A0C4DSG5"/>
<dbReference type="EnsemblFungi" id="MAPG_02844T0">
    <property type="protein sequence ID" value="MAPG_02844T0"/>
    <property type="gene ID" value="MAPG_02844"/>
</dbReference>
<keyword evidence="1" id="KW-0472">Membrane</keyword>
<dbReference type="EMBL" id="GL876967">
    <property type="protein sequence ID" value="KLU83793.1"/>
    <property type="molecule type" value="Genomic_DNA"/>
</dbReference>
<accession>A0A0C4DSG5</accession>
<dbReference type="VEuPathDB" id="FungiDB:MAPG_02844"/>